<dbReference type="PRINTS" id="PR02071">
    <property type="entry name" value="PPDPFACTOR"/>
</dbReference>
<feature type="region of interest" description="Disordered" evidence="2">
    <location>
        <begin position="158"/>
        <end position="177"/>
    </location>
</feature>
<dbReference type="OrthoDB" id="9411431at2759"/>
<name>A0A6P9FEP7_ZALCA</name>
<organism evidence="3 4">
    <name type="scientific">Zalophus californianus</name>
    <name type="common">California sealion</name>
    <dbReference type="NCBI Taxonomy" id="9704"/>
    <lineage>
        <taxon>Eukaryota</taxon>
        <taxon>Metazoa</taxon>
        <taxon>Chordata</taxon>
        <taxon>Craniata</taxon>
        <taxon>Vertebrata</taxon>
        <taxon>Euteleostomi</taxon>
        <taxon>Mammalia</taxon>
        <taxon>Eutheria</taxon>
        <taxon>Laurasiatheria</taxon>
        <taxon>Carnivora</taxon>
        <taxon>Caniformia</taxon>
        <taxon>Pinnipedia</taxon>
        <taxon>Otariidae</taxon>
        <taxon>Zalophus</taxon>
    </lineage>
</organism>
<dbReference type="AlphaFoldDB" id="A0A6P9FEP7"/>
<evidence type="ECO:0000256" key="1">
    <source>
        <dbReference type="ARBA" id="ARBA00006609"/>
    </source>
</evidence>
<protein>
    <submittedName>
        <fullName evidence="4">Pancreatic progenitor cell differentiation and proliferation factor-like</fullName>
    </submittedName>
</protein>
<dbReference type="InterPro" id="IPR026754">
    <property type="entry name" value="PPDPF"/>
</dbReference>
<dbReference type="RefSeq" id="XP_035579097.1">
    <property type="nucleotide sequence ID" value="XM_035723204.1"/>
</dbReference>
<keyword evidence="3" id="KW-1185">Reference proteome</keyword>
<comment type="similarity">
    <text evidence="1">Belongs to the PPDPF family.</text>
</comment>
<dbReference type="Proteomes" id="UP000515165">
    <property type="component" value="Chromosome 12"/>
</dbReference>
<proteinExistence type="inferred from homology"/>
<evidence type="ECO:0000256" key="2">
    <source>
        <dbReference type="SAM" id="MobiDB-lite"/>
    </source>
</evidence>
<dbReference type="PANTHER" id="PTHR14572">
    <property type="entry name" value="PANCREATIC PROGENITOR CELL DIFFERENTIATION AND PROLIFERATION FACTOR"/>
    <property type="match status" value="1"/>
</dbReference>
<dbReference type="KEGG" id="zca:113911026"/>
<dbReference type="Pfam" id="PF15060">
    <property type="entry name" value="PPDFL"/>
    <property type="match status" value="1"/>
</dbReference>
<sequence length="177" mass="19211">MHLNLYNQQCAIKDNFPAQILFTIKSVFKTSETSPSMEHPAQGAAGDRRGTLTPACAGFHQPTSDSMAAMPSSGLLMATCDYHLHRPGSPSSNSSCRSAEYAGEAIPHHPRADPHHWWASFFFGKSTLPFMATMLESPEHSESPQASSSTIICDLALEARRKQLGDQPGKADTRPPS</sequence>
<evidence type="ECO:0000313" key="3">
    <source>
        <dbReference type="Proteomes" id="UP000515165"/>
    </source>
</evidence>
<accession>A0A6P9FEP7</accession>
<reference evidence="4" key="1">
    <citation type="submission" date="2025-08" db="UniProtKB">
        <authorList>
            <consortium name="RefSeq"/>
        </authorList>
    </citation>
    <scope>IDENTIFICATION</scope>
    <source>
        <tissue evidence="4">Blood</tissue>
    </source>
</reference>
<dbReference type="GO" id="GO:0030154">
    <property type="term" value="P:cell differentiation"/>
    <property type="evidence" value="ECO:0007669"/>
    <property type="project" value="InterPro"/>
</dbReference>
<dbReference type="GeneID" id="113911026"/>
<gene>
    <name evidence="4" type="primary">LOC113911026</name>
</gene>
<evidence type="ECO:0000313" key="4">
    <source>
        <dbReference type="RefSeq" id="XP_035579097.1"/>
    </source>
</evidence>